<evidence type="ECO:0000256" key="14">
    <source>
        <dbReference type="ARBA" id="ARBA00023264"/>
    </source>
</evidence>
<protein>
    <submittedName>
        <fullName evidence="20">Undecaprenol kinase/diacylglycerol kinase (ATP)</fullName>
    </submittedName>
</protein>
<comment type="similarity">
    <text evidence="2">Belongs to the bacterial diacylglycerol kinase family.</text>
</comment>
<evidence type="ECO:0000256" key="5">
    <source>
        <dbReference type="ARBA" id="ARBA00022679"/>
    </source>
</evidence>
<accession>A0A1I3S6G5</accession>
<dbReference type="OrthoDB" id="9789934at2"/>
<feature type="binding site" evidence="17">
    <location>
        <begin position="93"/>
        <end position="94"/>
    </location>
    <ligand>
        <name>ATP</name>
        <dbReference type="ChEBI" id="CHEBI:30616"/>
    </ligand>
</feature>
<feature type="active site" description="Proton acceptor" evidence="15">
    <location>
        <position position="68"/>
    </location>
</feature>
<dbReference type="PROSITE" id="PS01069">
    <property type="entry name" value="DAGK_PROKAR"/>
    <property type="match status" value="1"/>
</dbReference>
<evidence type="ECO:0000256" key="11">
    <source>
        <dbReference type="ARBA" id="ARBA00023098"/>
    </source>
</evidence>
<dbReference type="EMBL" id="FOQD01000023">
    <property type="protein sequence ID" value="SFJ54404.1"/>
    <property type="molecule type" value="Genomic_DNA"/>
</dbReference>
<dbReference type="GO" id="GO:0005886">
    <property type="term" value="C:plasma membrane"/>
    <property type="evidence" value="ECO:0007669"/>
    <property type="project" value="UniProtKB-SubCell"/>
</dbReference>
<evidence type="ECO:0000256" key="6">
    <source>
        <dbReference type="ARBA" id="ARBA00022692"/>
    </source>
</evidence>
<evidence type="ECO:0000256" key="2">
    <source>
        <dbReference type="ARBA" id="ARBA00005967"/>
    </source>
</evidence>
<keyword evidence="8 20" id="KW-0418">Kinase</keyword>
<dbReference type="PANTHER" id="PTHR34299:SF1">
    <property type="entry name" value="DIACYLGLYCEROL KINASE"/>
    <property type="match status" value="1"/>
</dbReference>
<feature type="binding site" evidence="16">
    <location>
        <position position="68"/>
    </location>
    <ligand>
        <name>substrate</name>
    </ligand>
</feature>
<evidence type="ECO:0000313" key="21">
    <source>
        <dbReference type="Proteomes" id="UP000199518"/>
    </source>
</evidence>
<sequence length="129" mass="13827">MPRPSRFTLLSSFAVALRGLREAVFEQRNVRIQIAAAAVVNLLAAWLKVSATEWLVLWLCIALVLTAELLNTAIETVVDLASPEQHELARKSKDIAAGAVLLVSMISAGIGLTVFIPPLLKLLRSGGAV</sequence>
<dbReference type="Proteomes" id="UP000199518">
    <property type="component" value="Unassembled WGS sequence"/>
</dbReference>
<evidence type="ECO:0000256" key="18">
    <source>
        <dbReference type="PIRSR" id="PIRSR600829-4"/>
    </source>
</evidence>
<keyword evidence="11" id="KW-0443">Lipid metabolism</keyword>
<evidence type="ECO:0000256" key="10">
    <source>
        <dbReference type="ARBA" id="ARBA00022989"/>
    </source>
</evidence>
<evidence type="ECO:0000256" key="16">
    <source>
        <dbReference type="PIRSR" id="PIRSR600829-2"/>
    </source>
</evidence>
<keyword evidence="12 19" id="KW-0472">Membrane</keyword>
<dbReference type="GO" id="GO:0016301">
    <property type="term" value="F:kinase activity"/>
    <property type="evidence" value="ECO:0007669"/>
    <property type="project" value="UniProtKB-KW"/>
</dbReference>
<dbReference type="Pfam" id="PF01219">
    <property type="entry name" value="DAGK_prokar"/>
    <property type="match status" value="1"/>
</dbReference>
<dbReference type="InterPro" id="IPR000829">
    <property type="entry name" value="DAGK"/>
</dbReference>
<evidence type="ECO:0000256" key="12">
    <source>
        <dbReference type="ARBA" id="ARBA00023136"/>
    </source>
</evidence>
<dbReference type="STRING" id="1576369.SAMN05421753_12339"/>
<keyword evidence="4" id="KW-0444">Lipid biosynthesis</keyword>
<evidence type="ECO:0000256" key="15">
    <source>
        <dbReference type="PIRSR" id="PIRSR600829-1"/>
    </source>
</evidence>
<dbReference type="GO" id="GO:0008654">
    <property type="term" value="P:phospholipid biosynthetic process"/>
    <property type="evidence" value="ECO:0007669"/>
    <property type="project" value="UniProtKB-KW"/>
</dbReference>
<feature type="binding site" evidence="17">
    <location>
        <position position="75"/>
    </location>
    <ligand>
        <name>ATP</name>
        <dbReference type="ChEBI" id="CHEBI:30616"/>
    </ligand>
</feature>
<keyword evidence="13" id="KW-0594">Phospholipid biosynthesis</keyword>
<evidence type="ECO:0000256" key="8">
    <source>
        <dbReference type="ARBA" id="ARBA00022777"/>
    </source>
</evidence>
<keyword evidence="21" id="KW-1185">Reference proteome</keyword>
<feature type="transmembrane region" description="Helical" evidence="19">
    <location>
        <begin position="94"/>
        <end position="116"/>
    </location>
</feature>
<feature type="binding site" evidence="16">
    <location>
        <begin position="46"/>
        <end position="49"/>
    </location>
    <ligand>
        <name>substrate</name>
    </ligand>
</feature>
<keyword evidence="18" id="KW-0460">Magnesium</keyword>
<dbReference type="CDD" id="cd14265">
    <property type="entry name" value="UDPK_IM_like"/>
    <property type="match status" value="1"/>
</dbReference>
<keyword evidence="18" id="KW-0479">Metal-binding</keyword>
<evidence type="ECO:0000256" key="4">
    <source>
        <dbReference type="ARBA" id="ARBA00022516"/>
    </source>
</evidence>
<keyword evidence="14" id="KW-1208">Phospholipid metabolism</keyword>
<name>A0A1I3S6G5_9PLAN</name>
<dbReference type="InterPro" id="IPR036945">
    <property type="entry name" value="DAGK_sf"/>
</dbReference>
<evidence type="ECO:0000256" key="1">
    <source>
        <dbReference type="ARBA" id="ARBA00004651"/>
    </source>
</evidence>
<dbReference type="GO" id="GO:0005524">
    <property type="term" value="F:ATP binding"/>
    <property type="evidence" value="ECO:0007669"/>
    <property type="project" value="UniProtKB-KW"/>
</dbReference>
<reference evidence="21" key="1">
    <citation type="submission" date="2016-10" db="EMBL/GenBank/DDBJ databases">
        <authorList>
            <person name="Varghese N."/>
            <person name="Submissions S."/>
        </authorList>
    </citation>
    <scope>NUCLEOTIDE SEQUENCE [LARGE SCALE GENOMIC DNA]</scope>
    <source>
        <strain evidence="21">DSM 26348</strain>
    </source>
</reference>
<evidence type="ECO:0000256" key="7">
    <source>
        <dbReference type="ARBA" id="ARBA00022741"/>
    </source>
</evidence>
<organism evidence="20 21">
    <name type="scientific">Planctomicrobium piriforme</name>
    <dbReference type="NCBI Taxonomy" id="1576369"/>
    <lineage>
        <taxon>Bacteria</taxon>
        <taxon>Pseudomonadati</taxon>
        <taxon>Planctomycetota</taxon>
        <taxon>Planctomycetia</taxon>
        <taxon>Planctomycetales</taxon>
        <taxon>Planctomycetaceae</taxon>
        <taxon>Planctomicrobium</taxon>
    </lineage>
</organism>
<evidence type="ECO:0000256" key="13">
    <source>
        <dbReference type="ARBA" id="ARBA00023209"/>
    </source>
</evidence>
<keyword evidence="6 19" id="KW-0812">Transmembrane</keyword>
<feature type="transmembrane region" description="Helical" evidence="19">
    <location>
        <begin position="54"/>
        <end position="74"/>
    </location>
</feature>
<evidence type="ECO:0000256" key="3">
    <source>
        <dbReference type="ARBA" id="ARBA00022475"/>
    </source>
</evidence>
<evidence type="ECO:0000313" key="20">
    <source>
        <dbReference type="EMBL" id="SFJ54404.1"/>
    </source>
</evidence>
<proteinExistence type="inferred from homology"/>
<keyword evidence="7 17" id="KW-0547">Nucleotide-binding</keyword>
<evidence type="ECO:0000256" key="19">
    <source>
        <dbReference type="SAM" id="Phobius"/>
    </source>
</evidence>
<comment type="subcellular location">
    <subcellularLocation>
        <location evidence="1">Cell membrane</location>
        <topology evidence="1">Multi-pass membrane protein</topology>
    </subcellularLocation>
</comment>
<dbReference type="InterPro" id="IPR033717">
    <property type="entry name" value="UDPK"/>
</dbReference>
<keyword evidence="10 19" id="KW-1133">Transmembrane helix</keyword>
<feature type="binding site" evidence="18">
    <location>
        <position position="75"/>
    </location>
    <ligand>
        <name>a divalent metal cation</name>
        <dbReference type="ChEBI" id="CHEBI:60240"/>
    </ligand>
</feature>
<dbReference type="AlphaFoldDB" id="A0A1I3S6G5"/>
<dbReference type="GO" id="GO:0046872">
    <property type="term" value="F:metal ion binding"/>
    <property type="evidence" value="ECO:0007669"/>
    <property type="project" value="UniProtKB-KW"/>
</dbReference>
<dbReference type="RefSeq" id="WP_092056511.1">
    <property type="nucleotide sequence ID" value="NZ_FOQD01000023.1"/>
</dbReference>
<evidence type="ECO:0000256" key="9">
    <source>
        <dbReference type="ARBA" id="ARBA00022840"/>
    </source>
</evidence>
<gene>
    <name evidence="20" type="ORF">SAMN05421753_12339</name>
</gene>
<feature type="binding site" evidence="17">
    <location>
        <begin position="84"/>
        <end position="86"/>
    </location>
    <ligand>
        <name>ATP</name>
        <dbReference type="ChEBI" id="CHEBI:30616"/>
    </ligand>
</feature>
<evidence type="ECO:0000256" key="17">
    <source>
        <dbReference type="PIRSR" id="PIRSR600829-3"/>
    </source>
</evidence>
<keyword evidence="5" id="KW-0808">Transferase</keyword>
<keyword evidence="9 17" id="KW-0067">ATP-binding</keyword>
<keyword evidence="3" id="KW-1003">Cell membrane</keyword>
<dbReference type="PANTHER" id="PTHR34299">
    <property type="entry name" value="DIACYLGLYCEROL KINASE"/>
    <property type="match status" value="1"/>
</dbReference>
<dbReference type="Gene3D" id="1.10.287.3610">
    <property type="match status" value="1"/>
</dbReference>
<comment type="cofactor">
    <cofactor evidence="18">
        <name>Mg(2+)</name>
        <dbReference type="ChEBI" id="CHEBI:18420"/>
    </cofactor>
    <text evidence="18">Mn(2+), Zn(2+), Cd(2+) and Co(2+) support activity to lesser extents.</text>
</comment>